<accession>X1UXL4</accession>
<keyword evidence="1" id="KW-0472">Membrane</keyword>
<proteinExistence type="predicted"/>
<gene>
    <name evidence="2" type="ORF">S12H4_40933</name>
</gene>
<protein>
    <submittedName>
        <fullName evidence="2">Uncharacterized protein</fullName>
    </submittedName>
</protein>
<organism evidence="2">
    <name type="scientific">marine sediment metagenome</name>
    <dbReference type="NCBI Taxonomy" id="412755"/>
    <lineage>
        <taxon>unclassified sequences</taxon>
        <taxon>metagenomes</taxon>
        <taxon>ecological metagenomes</taxon>
    </lineage>
</organism>
<evidence type="ECO:0000256" key="1">
    <source>
        <dbReference type="SAM" id="Phobius"/>
    </source>
</evidence>
<keyword evidence="1" id="KW-0812">Transmembrane</keyword>
<comment type="caution">
    <text evidence="2">The sequence shown here is derived from an EMBL/GenBank/DDBJ whole genome shotgun (WGS) entry which is preliminary data.</text>
</comment>
<feature type="non-terminal residue" evidence="2">
    <location>
        <position position="90"/>
    </location>
</feature>
<feature type="transmembrane region" description="Helical" evidence="1">
    <location>
        <begin position="31"/>
        <end position="51"/>
    </location>
</feature>
<dbReference type="EMBL" id="BARW01024892">
    <property type="protein sequence ID" value="GAI97099.1"/>
    <property type="molecule type" value="Genomic_DNA"/>
</dbReference>
<sequence>MEHKKYKRSGKVITEYRGKHKPKDKKGDRDILILAGLIFAFFIILALSNSIKMTGFAVSEESAREDLATIRFTIELTDAEHLDSNKNFIS</sequence>
<dbReference type="AlphaFoldDB" id="X1UXL4"/>
<name>X1UXL4_9ZZZZ</name>
<keyword evidence="1" id="KW-1133">Transmembrane helix</keyword>
<evidence type="ECO:0000313" key="2">
    <source>
        <dbReference type="EMBL" id="GAI97099.1"/>
    </source>
</evidence>
<reference evidence="2" key="1">
    <citation type="journal article" date="2014" name="Front. Microbiol.">
        <title>High frequency of phylogenetically diverse reductive dehalogenase-homologous genes in deep subseafloor sedimentary metagenomes.</title>
        <authorList>
            <person name="Kawai M."/>
            <person name="Futagami T."/>
            <person name="Toyoda A."/>
            <person name="Takaki Y."/>
            <person name="Nishi S."/>
            <person name="Hori S."/>
            <person name="Arai W."/>
            <person name="Tsubouchi T."/>
            <person name="Morono Y."/>
            <person name="Uchiyama I."/>
            <person name="Ito T."/>
            <person name="Fujiyama A."/>
            <person name="Inagaki F."/>
            <person name="Takami H."/>
        </authorList>
    </citation>
    <scope>NUCLEOTIDE SEQUENCE</scope>
    <source>
        <strain evidence="2">Expedition CK06-06</strain>
    </source>
</reference>